<feature type="transmembrane region" description="Helical" evidence="1">
    <location>
        <begin position="384"/>
        <end position="400"/>
    </location>
</feature>
<keyword evidence="4" id="KW-1185">Reference proteome</keyword>
<dbReference type="Proteomes" id="UP001233999">
    <property type="component" value="Unassembled WGS sequence"/>
</dbReference>
<dbReference type="EMBL" id="JASPKZ010003799">
    <property type="protein sequence ID" value="KAJ9592897.1"/>
    <property type="molecule type" value="Genomic_DNA"/>
</dbReference>
<evidence type="ECO:0000313" key="3">
    <source>
        <dbReference type="EMBL" id="KAJ9592897.1"/>
    </source>
</evidence>
<feature type="domain" description="Acyltransferase 3" evidence="2">
    <location>
        <begin position="137"/>
        <end position="542"/>
    </location>
</feature>
<comment type="caution">
    <text evidence="3">The sequence shown here is derived from an EMBL/GenBank/DDBJ whole genome shotgun (WGS) entry which is preliminary data.</text>
</comment>
<evidence type="ECO:0000259" key="2">
    <source>
        <dbReference type="Pfam" id="PF01757"/>
    </source>
</evidence>
<reference evidence="3" key="1">
    <citation type="journal article" date="2023" name="IScience">
        <title>Live-bearing cockroach genome reveals convergent evolutionary mechanisms linked to viviparity in insects and beyond.</title>
        <authorList>
            <person name="Fouks B."/>
            <person name="Harrison M.C."/>
            <person name="Mikhailova A.A."/>
            <person name="Marchal E."/>
            <person name="English S."/>
            <person name="Carruthers M."/>
            <person name="Jennings E.C."/>
            <person name="Chiamaka E.L."/>
            <person name="Frigard R.A."/>
            <person name="Pippel M."/>
            <person name="Attardo G.M."/>
            <person name="Benoit J.B."/>
            <person name="Bornberg-Bauer E."/>
            <person name="Tobe S.S."/>
        </authorList>
    </citation>
    <scope>NUCLEOTIDE SEQUENCE</scope>
    <source>
        <strain evidence="3">Stay&amp;Tobe</strain>
    </source>
</reference>
<keyword evidence="1" id="KW-0472">Membrane</keyword>
<reference evidence="3" key="2">
    <citation type="submission" date="2023-05" db="EMBL/GenBank/DDBJ databases">
        <authorList>
            <person name="Fouks B."/>
        </authorList>
    </citation>
    <scope>NUCLEOTIDE SEQUENCE</scope>
    <source>
        <strain evidence="3">Stay&amp;Tobe</strain>
        <tissue evidence="3">Testes</tissue>
    </source>
</reference>
<feature type="transmembrane region" description="Helical" evidence="1">
    <location>
        <begin position="451"/>
        <end position="470"/>
    </location>
</feature>
<feature type="transmembrane region" description="Helical" evidence="1">
    <location>
        <begin position="307"/>
        <end position="327"/>
    </location>
</feature>
<gene>
    <name evidence="3" type="ORF">L9F63_015475</name>
</gene>
<feature type="transmembrane region" description="Helical" evidence="1">
    <location>
        <begin position="243"/>
        <end position="261"/>
    </location>
</feature>
<feature type="transmembrane region" description="Helical" evidence="1">
    <location>
        <begin position="144"/>
        <end position="165"/>
    </location>
</feature>
<dbReference type="PANTHER" id="PTHR11161">
    <property type="entry name" value="O-ACYLTRANSFERASE"/>
    <property type="match status" value="1"/>
</dbReference>
<feature type="non-terminal residue" evidence="3">
    <location>
        <position position="559"/>
    </location>
</feature>
<sequence>MKKYGKLWMSSTSFVTTSTVSGSSMSSLTPSPIAEIFNRLSSQNPEMKIPCKSTKVERPKFLSLYDVNRPASRTPSPSEEPVVQNINCSKSSYGTSNSGTQFSEPLAAKEYDPLACFSLYSNGLKLSTPNKNDYNINSIDGIKVLTLLWVIIANACLISETSPAMNYISIRKFATEWPALLILNSQLAADTFIVCTGALLSFNFLKDMRLRGIYRRESNYLEQAGMSKCFLLKYVPLWYLHRYIRLTPVLGAIILLQVTLLKHMGSGPFWTAGSNYITNVCSKNWWSTLLYVGNYLNPGDICLSHSWYLMVDMQLYILSPLFVLCLLCWNLRRILIVLVTFVLLGNTLCSLRNLSLDLPAGFINEPDRWLDIMKNDYMSTLTRLSSWMIGMFLGYVIYQYHLRSCPEIPKWFLRAAWIVTPLVFLYPLFGLSVFQQTESPINSIWSAMYNASFHCIWAIGISWIVLACEMKHGGIVRVILHMKIFRTLSRLTYTMYLIHMPLMMYRAMTVRFAVPEDQSRGISLFVGDVFLSIVLAILLTLLIEIPMKRLLRVITMHCN</sequence>
<evidence type="ECO:0000313" key="4">
    <source>
        <dbReference type="Proteomes" id="UP001233999"/>
    </source>
</evidence>
<evidence type="ECO:0000256" key="1">
    <source>
        <dbReference type="SAM" id="Phobius"/>
    </source>
</evidence>
<dbReference type="InterPro" id="IPR052728">
    <property type="entry name" value="O2_lipid_transport_reg"/>
</dbReference>
<keyword evidence="1" id="KW-1133">Transmembrane helix</keyword>
<feature type="transmembrane region" description="Helical" evidence="1">
    <location>
        <begin position="521"/>
        <end position="543"/>
    </location>
</feature>
<dbReference type="Pfam" id="PF01757">
    <property type="entry name" value="Acyl_transf_3"/>
    <property type="match status" value="1"/>
</dbReference>
<proteinExistence type="predicted"/>
<keyword evidence="1" id="KW-0812">Transmembrane</keyword>
<feature type="transmembrane region" description="Helical" evidence="1">
    <location>
        <begin position="185"/>
        <end position="205"/>
    </location>
</feature>
<dbReference type="InterPro" id="IPR002656">
    <property type="entry name" value="Acyl_transf_3_dom"/>
</dbReference>
<dbReference type="AlphaFoldDB" id="A0AAD8A5M8"/>
<feature type="transmembrane region" description="Helical" evidence="1">
    <location>
        <begin position="412"/>
        <end position="431"/>
    </location>
</feature>
<dbReference type="PANTHER" id="PTHR11161:SF0">
    <property type="entry name" value="O-ACYLTRANSFERASE LIKE PROTEIN"/>
    <property type="match status" value="1"/>
</dbReference>
<feature type="transmembrane region" description="Helical" evidence="1">
    <location>
        <begin position="491"/>
        <end position="509"/>
    </location>
</feature>
<dbReference type="GO" id="GO:0016747">
    <property type="term" value="F:acyltransferase activity, transferring groups other than amino-acyl groups"/>
    <property type="evidence" value="ECO:0007669"/>
    <property type="project" value="InterPro"/>
</dbReference>
<organism evidence="3 4">
    <name type="scientific">Diploptera punctata</name>
    <name type="common">Pacific beetle cockroach</name>
    <dbReference type="NCBI Taxonomy" id="6984"/>
    <lineage>
        <taxon>Eukaryota</taxon>
        <taxon>Metazoa</taxon>
        <taxon>Ecdysozoa</taxon>
        <taxon>Arthropoda</taxon>
        <taxon>Hexapoda</taxon>
        <taxon>Insecta</taxon>
        <taxon>Pterygota</taxon>
        <taxon>Neoptera</taxon>
        <taxon>Polyneoptera</taxon>
        <taxon>Dictyoptera</taxon>
        <taxon>Blattodea</taxon>
        <taxon>Blaberoidea</taxon>
        <taxon>Blaberidae</taxon>
        <taxon>Diplopterinae</taxon>
        <taxon>Diploptera</taxon>
    </lineage>
</organism>
<accession>A0AAD8A5M8</accession>
<name>A0AAD8A5M8_DIPPU</name>
<feature type="transmembrane region" description="Helical" evidence="1">
    <location>
        <begin position="334"/>
        <end position="354"/>
    </location>
</feature>
<protein>
    <recommendedName>
        <fullName evidence="2">Acyltransferase 3 domain-containing protein</fullName>
    </recommendedName>
</protein>